<dbReference type="PANTHER" id="PTHR30136:SF24">
    <property type="entry name" value="HTH-TYPE TRANSCRIPTIONAL REPRESSOR ALLR"/>
    <property type="match status" value="1"/>
</dbReference>
<gene>
    <name evidence="2" type="ORF">ABXS05_26955</name>
    <name evidence="3" type="ORF">ACETRX_19890</name>
</gene>
<dbReference type="InterPro" id="IPR036390">
    <property type="entry name" value="WH_DNA-bd_sf"/>
</dbReference>
<dbReference type="RefSeq" id="WP_367625984.1">
    <property type="nucleotide sequence ID" value="NZ_JBFNQD010000012.1"/>
</dbReference>
<evidence type="ECO:0000259" key="1">
    <source>
        <dbReference type="PROSITE" id="PS51077"/>
    </source>
</evidence>
<dbReference type="SMART" id="SM00346">
    <property type="entry name" value="HTH_ICLR"/>
    <property type="match status" value="1"/>
</dbReference>
<dbReference type="InterPro" id="IPR050707">
    <property type="entry name" value="HTH_MetabolicPath_Reg"/>
</dbReference>
<dbReference type="EMBL" id="JBHGPK010000008">
    <property type="protein sequence ID" value="MFC2251906.1"/>
    <property type="molecule type" value="Genomic_DNA"/>
</dbReference>
<comment type="caution">
    <text evidence="2">The sequence shown here is derived from an EMBL/GenBank/DDBJ whole genome shotgun (WGS) entry which is preliminary data.</text>
</comment>
<evidence type="ECO:0000313" key="3">
    <source>
        <dbReference type="EMBL" id="MFC2251906.1"/>
    </source>
</evidence>
<organism evidence="2 4">
    <name type="scientific">Labrys neptuniae</name>
    <dbReference type="NCBI Taxonomy" id="376174"/>
    <lineage>
        <taxon>Bacteria</taxon>
        <taxon>Pseudomonadati</taxon>
        <taxon>Pseudomonadota</taxon>
        <taxon>Alphaproteobacteria</taxon>
        <taxon>Hyphomicrobiales</taxon>
        <taxon>Xanthobacteraceae</taxon>
        <taxon>Labrys</taxon>
    </lineage>
</organism>
<dbReference type="Proteomes" id="UP001595190">
    <property type="component" value="Unassembled WGS sequence"/>
</dbReference>
<dbReference type="Pfam" id="PF09339">
    <property type="entry name" value="HTH_IclR"/>
    <property type="match status" value="1"/>
</dbReference>
<name>A0ABV3PU75_9HYPH</name>
<dbReference type="InterPro" id="IPR036388">
    <property type="entry name" value="WH-like_DNA-bd_sf"/>
</dbReference>
<dbReference type="Gene3D" id="1.10.10.10">
    <property type="entry name" value="Winged helix-like DNA-binding domain superfamily/Winged helix DNA-binding domain"/>
    <property type="match status" value="1"/>
</dbReference>
<dbReference type="InterPro" id="IPR005471">
    <property type="entry name" value="Tscrpt_reg_IclR_N"/>
</dbReference>
<evidence type="ECO:0000313" key="4">
    <source>
        <dbReference type="Proteomes" id="UP001555786"/>
    </source>
</evidence>
<dbReference type="PROSITE" id="PS51077">
    <property type="entry name" value="HTH_ICLR"/>
    <property type="match status" value="1"/>
</dbReference>
<accession>A0ABV3PU75</accession>
<dbReference type="SUPFAM" id="SSF46785">
    <property type="entry name" value="Winged helix' DNA-binding domain"/>
    <property type="match status" value="1"/>
</dbReference>
<evidence type="ECO:0000313" key="5">
    <source>
        <dbReference type="Proteomes" id="UP001595190"/>
    </source>
</evidence>
<reference evidence="2 4" key="1">
    <citation type="submission" date="2024-07" db="EMBL/GenBank/DDBJ databases">
        <title>Description of Labrys sedimenti sp. nov., isolated from a diclofenac-degrading enrichment culture.</title>
        <authorList>
            <person name="Tancsics A."/>
            <person name="Csepanyi A."/>
        </authorList>
    </citation>
    <scope>NUCLEOTIDE SEQUENCE [LARGE SCALE GENOMIC DNA]</scope>
    <source>
        <strain evidence="2 4">LMG 23578</strain>
    </source>
</reference>
<sequence>MSALEAIEQHLGGIAGDTRGLPFGNPSQFREDRDGPVGHGCVQAVLRALSILKCIARDPRGMTLSEVVRGTSLAPSTAHRLLTTLQSEGFVQFEATALRWFVGPSAHLVGIACQPQRRQALS</sequence>
<dbReference type="Proteomes" id="UP001555786">
    <property type="component" value="Unassembled WGS sequence"/>
</dbReference>
<reference evidence="3 5" key="2">
    <citation type="submission" date="2024-09" db="EMBL/GenBank/DDBJ databases">
        <title>Description of Labrys sedimenti sp. nov., isolated from a diclofenac-degrading enrichment culture, and genome-based reclassification of Labrys portucalensis as a later heterotypic synonym of Labrys neptuniae.</title>
        <authorList>
            <person name="Tancsics A."/>
            <person name="Csepanyi A."/>
        </authorList>
    </citation>
    <scope>NUCLEOTIDE SEQUENCE [LARGE SCALE GENOMIC DNA]</scope>
    <source>
        <strain evidence="3 5">LMG 23412</strain>
    </source>
</reference>
<proteinExistence type="predicted"/>
<evidence type="ECO:0000313" key="2">
    <source>
        <dbReference type="EMBL" id="MEW9309217.1"/>
    </source>
</evidence>
<dbReference type="EMBL" id="JBFNQD010000012">
    <property type="protein sequence ID" value="MEW9309217.1"/>
    <property type="molecule type" value="Genomic_DNA"/>
</dbReference>
<dbReference type="PANTHER" id="PTHR30136">
    <property type="entry name" value="HELIX-TURN-HELIX TRANSCRIPTIONAL REGULATOR, ICLR FAMILY"/>
    <property type="match status" value="1"/>
</dbReference>
<keyword evidence="4" id="KW-1185">Reference proteome</keyword>
<feature type="domain" description="HTH iclR-type" evidence="1">
    <location>
        <begin position="42"/>
        <end position="104"/>
    </location>
</feature>
<protein>
    <submittedName>
        <fullName evidence="2">Helix-turn-helix domain-containing protein</fullName>
    </submittedName>
</protein>